<accession>A0A0R1V1V5</accession>
<dbReference type="Pfam" id="PF00874">
    <property type="entry name" value="PRD"/>
    <property type="match status" value="2"/>
</dbReference>
<dbReference type="RefSeq" id="WP_054757493.1">
    <property type="nucleotide sequence ID" value="NZ_AZFQ01000052.1"/>
</dbReference>
<dbReference type="Pfam" id="PF03123">
    <property type="entry name" value="CAT_RBD"/>
    <property type="match status" value="1"/>
</dbReference>
<dbReference type="SMART" id="SM01061">
    <property type="entry name" value="CAT_RBD"/>
    <property type="match status" value="1"/>
</dbReference>
<dbReference type="InterPro" id="IPR050661">
    <property type="entry name" value="BglG_antiterminators"/>
</dbReference>
<dbReference type="PANTHER" id="PTHR30185">
    <property type="entry name" value="CRYPTIC BETA-GLUCOSIDE BGL OPERON ANTITERMINATOR"/>
    <property type="match status" value="1"/>
</dbReference>
<proteinExistence type="predicted"/>
<dbReference type="SUPFAM" id="SSF50151">
    <property type="entry name" value="SacY-like RNA-binding domain"/>
    <property type="match status" value="1"/>
</dbReference>
<evidence type="ECO:0000256" key="1">
    <source>
        <dbReference type="ARBA" id="ARBA00022737"/>
    </source>
</evidence>
<dbReference type="AlphaFoldDB" id="A0A0R1V1V5"/>
<feature type="domain" description="PRD" evidence="2">
    <location>
        <begin position="170"/>
        <end position="282"/>
    </location>
</feature>
<evidence type="ECO:0000313" key="3">
    <source>
        <dbReference type="EMBL" id="KRL97395.1"/>
    </source>
</evidence>
<reference evidence="3 4" key="1">
    <citation type="journal article" date="2015" name="Genome Announc.">
        <title>Expanding the biotechnology potential of lactobacilli through comparative genomics of 213 strains and associated genera.</title>
        <authorList>
            <person name="Sun Z."/>
            <person name="Harris H.M."/>
            <person name="McCann A."/>
            <person name="Guo C."/>
            <person name="Argimon S."/>
            <person name="Zhang W."/>
            <person name="Yang X."/>
            <person name="Jeffery I.B."/>
            <person name="Cooney J.C."/>
            <person name="Kagawa T.F."/>
            <person name="Liu W."/>
            <person name="Song Y."/>
            <person name="Salvetti E."/>
            <person name="Wrobel A."/>
            <person name="Rasinkangas P."/>
            <person name="Parkhill J."/>
            <person name="Rea M.C."/>
            <person name="O'Sullivan O."/>
            <person name="Ritari J."/>
            <person name="Douillard F.P."/>
            <person name="Paul Ross R."/>
            <person name="Yang R."/>
            <person name="Briner A.E."/>
            <person name="Felis G.E."/>
            <person name="de Vos W.M."/>
            <person name="Barrangou R."/>
            <person name="Klaenhammer T.R."/>
            <person name="Caufield P.W."/>
            <person name="Cui Y."/>
            <person name="Zhang H."/>
            <person name="O'Toole P.W."/>
        </authorList>
    </citation>
    <scope>NUCLEOTIDE SEQUENCE [LARGE SCALE GENOMIC DNA]</scope>
    <source>
        <strain evidence="3 4">DSM 16230</strain>
    </source>
</reference>
<dbReference type="InterPro" id="IPR004341">
    <property type="entry name" value="CAT_RNA-bd_dom"/>
</dbReference>
<dbReference type="GO" id="GO:0006355">
    <property type="term" value="P:regulation of DNA-templated transcription"/>
    <property type="evidence" value="ECO:0007669"/>
    <property type="project" value="InterPro"/>
</dbReference>
<dbReference type="PATRIC" id="fig|1423801.4.peg.1406"/>
<organism evidence="3 4">
    <name type="scientific">Liquorilactobacillus satsumensis DSM 16230 = JCM 12392</name>
    <dbReference type="NCBI Taxonomy" id="1423801"/>
    <lineage>
        <taxon>Bacteria</taxon>
        <taxon>Bacillati</taxon>
        <taxon>Bacillota</taxon>
        <taxon>Bacilli</taxon>
        <taxon>Lactobacillales</taxon>
        <taxon>Lactobacillaceae</taxon>
        <taxon>Liquorilactobacillus</taxon>
    </lineage>
</organism>
<evidence type="ECO:0000313" key="4">
    <source>
        <dbReference type="Proteomes" id="UP000051166"/>
    </source>
</evidence>
<dbReference type="InterPro" id="IPR036634">
    <property type="entry name" value="PRD_sf"/>
</dbReference>
<dbReference type="Gene3D" id="1.10.1790.10">
    <property type="entry name" value="PRD domain"/>
    <property type="match status" value="2"/>
</dbReference>
<protein>
    <submittedName>
        <fullName evidence="3">Transcription antiterminator</fullName>
    </submittedName>
</protein>
<dbReference type="OrthoDB" id="9813552at2"/>
<name>A0A0R1V1V5_9LACO</name>
<gene>
    <name evidence="3" type="ORF">FD50_GL001374</name>
</gene>
<dbReference type="GeneID" id="98308676"/>
<dbReference type="SUPFAM" id="SSF63520">
    <property type="entry name" value="PTS-regulatory domain, PRD"/>
    <property type="match status" value="2"/>
</dbReference>
<dbReference type="PANTHER" id="PTHR30185:SF15">
    <property type="entry name" value="CRYPTIC BETA-GLUCOSIDE BGL OPERON ANTITERMINATOR"/>
    <property type="match status" value="1"/>
</dbReference>
<dbReference type="GO" id="GO:0003723">
    <property type="term" value="F:RNA binding"/>
    <property type="evidence" value="ECO:0007669"/>
    <property type="project" value="InterPro"/>
</dbReference>
<keyword evidence="4" id="KW-1185">Reference proteome</keyword>
<dbReference type="NCBIfam" id="NF046042">
    <property type="entry name" value="LicT"/>
    <property type="match status" value="1"/>
</dbReference>
<keyword evidence="1" id="KW-0677">Repeat</keyword>
<dbReference type="InterPro" id="IPR036650">
    <property type="entry name" value="CAT_RNA-bd_dom_sf"/>
</dbReference>
<dbReference type="InterPro" id="IPR011608">
    <property type="entry name" value="PRD"/>
</dbReference>
<comment type="caution">
    <text evidence="3">The sequence shown here is derived from an EMBL/GenBank/DDBJ whole genome shotgun (WGS) entry which is preliminary data.</text>
</comment>
<sequence length="284" mass="33320">MKIKQIFNNNVLLAAEKKQEVVLLGRGIGFQKKRGMEVDQSKIEQVFAPTDDKWFSLFHDLLSDVSPAYLELAAKIVQMASDELNTKFNDYLLISLMDHISFAVTRYQNKQKIRNEILWEIKNYYPAEYQTGEKALELINEQFAVDLPSDEAGFIAMKFVENSWEHPESNGTAKMTALIGDILQIVQYQLKITFKLESISYRRFLVHLRFLTERMLQHRVKTIEEGDRFLLEHLVRKYPTSYECTKKVALFIKTKMKIELSLNEQIYLTMHIQRIIDELNQQAE</sequence>
<dbReference type="PROSITE" id="PS51372">
    <property type="entry name" value="PRD_2"/>
    <property type="match status" value="2"/>
</dbReference>
<dbReference type="Gene3D" id="2.30.24.10">
    <property type="entry name" value="CAT RNA-binding domain"/>
    <property type="match status" value="1"/>
</dbReference>
<dbReference type="Proteomes" id="UP000051166">
    <property type="component" value="Unassembled WGS sequence"/>
</dbReference>
<evidence type="ECO:0000259" key="2">
    <source>
        <dbReference type="PROSITE" id="PS51372"/>
    </source>
</evidence>
<dbReference type="STRING" id="1423801.FD50_GL001374"/>
<dbReference type="EMBL" id="AZFQ01000052">
    <property type="protein sequence ID" value="KRL97395.1"/>
    <property type="molecule type" value="Genomic_DNA"/>
</dbReference>
<feature type="domain" description="PRD" evidence="2">
    <location>
        <begin position="64"/>
        <end position="169"/>
    </location>
</feature>